<sequence>MSGISSNDGPGWGTHDTPYGPIHSYDGNTSGSGNNGGHNGSSAGAGHDHGTIGPNTTIQTTGTSDIGAADLSLCLTILKDHEGLSPQMYADSKGNVTIGIGHLVAGLTAALGLPLLKSRTTILGHGATNVTVEKASAAEITAAFNAVVATGVHSALYMTDDAVIAQCITTVESDRASLRAMYSGFDNFPQHAKTAIHDMIFNLGVNRLRNEFPKFNDAVNRQDWATAAVESHRAGIQNTRNQDTYNQLIAASKGH</sequence>
<dbReference type="EC" id="3.2.1.17" evidence="1"/>
<dbReference type="PANTHER" id="PTHR37406:SF1">
    <property type="entry name" value="T4-TYPE LYSOZYME 1-RELATED"/>
    <property type="match status" value="1"/>
</dbReference>
<keyword evidence="4" id="KW-1185">Reference proteome</keyword>
<comment type="similarity">
    <text evidence="1">Belongs to the glycosyl hydrolase 24 family.</text>
</comment>
<organism evidence="3 4">
    <name type="scientific">Rahnella perminowiae</name>
    <dbReference type="NCBI Taxonomy" id="2816244"/>
    <lineage>
        <taxon>Bacteria</taxon>
        <taxon>Pseudomonadati</taxon>
        <taxon>Pseudomonadota</taxon>
        <taxon>Gammaproteobacteria</taxon>
        <taxon>Enterobacterales</taxon>
        <taxon>Yersiniaceae</taxon>
        <taxon>Rahnella</taxon>
    </lineage>
</organism>
<keyword evidence="1" id="KW-0326">Glycosidase</keyword>
<dbReference type="RefSeq" id="WP_217137933.1">
    <property type="nucleotide sequence ID" value="NZ_JAFMOU010000064.1"/>
</dbReference>
<accession>A0ABS6KYE9</accession>
<dbReference type="PANTHER" id="PTHR37406">
    <property type="entry name" value="T4-TYPE LYSOZYME 1-RELATED"/>
    <property type="match status" value="1"/>
</dbReference>
<dbReference type="EMBL" id="JAFMOU010000064">
    <property type="protein sequence ID" value="MBU9834554.1"/>
    <property type="molecule type" value="Genomic_DNA"/>
</dbReference>
<comment type="catalytic activity">
    <reaction evidence="1">
        <text>Hydrolysis of (1-&gt;4)-beta-linkages between N-acetylmuramic acid and N-acetyl-D-glucosamine residues in a peptidoglycan and between N-acetyl-D-glucosamine residues in chitodextrins.</text>
        <dbReference type="EC" id="3.2.1.17"/>
    </reaction>
</comment>
<keyword evidence="1" id="KW-0378">Hydrolase</keyword>
<reference evidence="3 4" key="1">
    <citation type="submission" date="2021-03" db="EMBL/GenBank/DDBJ databases">
        <title>Five novel Rahnella species.</title>
        <authorList>
            <person name="Brady C."/>
            <person name="Asselin J."/>
            <person name="Beer S."/>
            <person name="Bruberg M.B."/>
            <person name="Crampton B."/>
            <person name="Venter S."/>
            <person name="Arnold D."/>
            <person name="Denman S."/>
        </authorList>
    </citation>
    <scope>NUCLEOTIDE SEQUENCE [LARGE SCALE GENOMIC DNA]</scope>
    <source>
        <strain evidence="3 4">L72c</strain>
    </source>
</reference>
<comment type="caution">
    <text evidence="3">The sequence shown here is derived from an EMBL/GenBank/DDBJ whole genome shotgun (WGS) entry which is preliminary data.</text>
</comment>
<evidence type="ECO:0000313" key="4">
    <source>
        <dbReference type="Proteomes" id="UP000699865"/>
    </source>
</evidence>
<keyword evidence="1" id="KW-0929">Antimicrobial</keyword>
<evidence type="ECO:0000256" key="1">
    <source>
        <dbReference type="RuleBase" id="RU003788"/>
    </source>
</evidence>
<dbReference type="Proteomes" id="UP000699865">
    <property type="component" value="Unassembled WGS sequence"/>
</dbReference>
<dbReference type="Pfam" id="PF00959">
    <property type="entry name" value="Phage_lysozyme"/>
    <property type="match status" value="1"/>
</dbReference>
<evidence type="ECO:0000256" key="2">
    <source>
        <dbReference type="SAM" id="MobiDB-lite"/>
    </source>
</evidence>
<dbReference type="InterPro" id="IPR052619">
    <property type="entry name" value="Phage_lysozyme-like"/>
</dbReference>
<keyword evidence="1" id="KW-0081">Bacteriolytic enzyme</keyword>
<dbReference type="InterPro" id="IPR002196">
    <property type="entry name" value="Glyco_hydro_24"/>
</dbReference>
<evidence type="ECO:0000313" key="3">
    <source>
        <dbReference type="EMBL" id="MBU9834554.1"/>
    </source>
</evidence>
<gene>
    <name evidence="3" type="ORF">J1786_06945</name>
</gene>
<name>A0ABS6KYE9_9GAMM</name>
<proteinExistence type="inferred from homology"/>
<protein>
    <recommendedName>
        <fullName evidence="1">Lysozyme</fullName>
        <ecNumber evidence="1">3.2.1.17</ecNumber>
    </recommendedName>
</protein>
<feature type="region of interest" description="Disordered" evidence="2">
    <location>
        <begin position="1"/>
        <end position="61"/>
    </location>
</feature>